<keyword evidence="3 5" id="KW-1133">Transmembrane helix</keyword>
<evidence type="ECO:0000313" key="7">
    <source>
        <dbReference type="Proteomes" id="UP000824093"/>
    </source>
</evidence>
<dbReference type="PROSITE" id="PS51257">
    <property type="entry name" value="PROKAR_LIPOPROTEIN"/>
    <property type="match status" value="1"/>
</dbReference>
<evidence type="ECO:0000313" key="6">
    <source>
        <dbReference type="EMBL" id="HIU51398.1"/>
    </source>
</evidence>
<accession>A0A9D1S9I0</accession>
<organism evidence="6 7">
    <name type="scientific">Candidatus Merdicola faecigallinarum</name>
    <dbReference type="NCBI Taxonomy" id="2840862"/>
    <lineage>
        <taxon>Bacteria</taxon>
        <taxon>Bacillati</taxon>
        <taxon>Bacillota</taxon>
        <taxon>Clostridia</taxon>
        <taxon>Candidatus Merdicola</taxon>
    </lineage>
</organism>
<proteinExistence type="predicted"/>
<evidence type="ECO:0000256" key="4">
    <source>
        <dbReference type="ARBA" id="ARBA00023136"/>
    </source>
</evidence>
<protein>
    <submittedName>
        <fullName evidence="6">Phage holin family protein</fullName>
    </submittedName>
</protein>
<reference evidence="6" key="2">
    <citation type="journal article" date="2021" name="PeerJ">
        <title>Extensive microbial diversity within the chicken gut microbiome revealed by metagenomics and culture.</title>
        <authorList>
            <person name="Gilroy R."/>
            <person name="Ravi A."/>
            <person name="Getino M."/>
            <person name="Pursley I."/>
            <person name="Horton D.L."/>
            <person name="Alikhan N.F."/>
            <person name="Baker D."/>
            <person name="Gharbi K."/>
            <person name="Hall N."/>
            <person name="Watson M."/>
            <person name="Adriaenssens E.M."/>
            <person name="Foster-Nyarko E."/>
            <person name="Jarju S."/>
            <person name="Secka A."/>
            <person name="Antonio M."/>
            <person name="Oren A."/>
            <person name="Chaudhuri R.R."/>
            <person name="La Ragione R."/>
            <person name="Hildebrand F."/>
            <person name="Pallen M.J."/>
        </authorList>
    </citation>
    <scope>NUCLEOTIDE SEQUENCE</scope>
    <source>
        <strain evidence="6">CHK195-15760</strain>
    </source>
</reference>
<feature type="transmembrane region" description="Helical" evidence="5">
    <location>
        <begin position="13"/>
        <end position="37"/>
    </location>
</feature>
<evidence type="ECO:0000256" key="2">
    <source>
        <dbReference type="ARBA" id="ARBA00022692"/>
    </source>
</evidence>
<evidence type="ECO:0000256" key="1">
    <source>
        <dbReference type="ARBA" id="ARBA00004141"/>
    </source>
</evidence>
<sequence>MEEIIKNLAFSNIIWQIITPLIFSGCDILTGYIQAVINKNVDSKVMREGLLHKCLLIVAIVIGYVVEYAFGLKAVAQVITVYICLMEVMSILENLKKAGLDLGKLGNILKDKKEE</sequence>
<dbReference type="Pfam" id="PF05105">
    <property type="entry name" value="Phage_holin_4_1"/>
    <property type="match status" value="1"/>
</dbReference>
<evidence type="ECO:0000256" key="3">
    <source>
        <dbReference type="ARBA" id="ARBA00022989"/>
    </source>
</evidence>
<dbReference type="InterPro" id="IPR006480">
    <property type="entry name" value="Phage_holin_4_1"/>
</dbReference>
<keyword evidence="2 5" id="KW-0812">Transmembrane</keyword>
<keyword evidence="4 5" id="KW-0472">Membrane</keyword>
<evidence type="ECO:0000256" key="5">
    <source>
        <dbReference type="SAM" id="Phobius"/>
    </source>
</evidence>
<comment type="subcellular location">
    <subcellularLocation>
        <location evidence="1">Membrane</location>
        <topology evidence="1">Multi-pass membrane protein</topology>
    </subcellularLocation>
</comment>
<comment type="caution">
    <text evidence="6">The sequence shown here is derived from an EMBL/GenBank/DDBJ whole genome shotgun (WGS) entry which is preliminary data.</text>
</comment>
<dbReference type="EMBL" id="DVNH01000016">
    <property type="protein sequence ID" value="HIU51398.1"/>
    <property type="molecule type" value="Genomic_DNA"/>
</dbReference>
<gene>
    <name evidence="6" type="ORF">IAB70_02050</name>
</gene>
<feature type="transmembrane region" description="Helical" evidence="5">
    <location>
        <begin position="49"/>
        <end position="66"/>
    </location>
</feature>
<reference evidence="6" key="1">
    <citation type="submission" date="2020-10" db="EMBL/GenBank/DDBJ databases">
        <authorList>
            <person name="Gilroy R."/>
        </authorList>
    </citation>
    <scope>NUCLEOTIDE SEQUENCE</scope>
    <source>
        <strain evidence="6">CHK195-15760</strain>
    </source>
</reference>
<dbReference type="Proteomes" id="UP000824093">
    <property type="component" value="Unassembled WGS sequence"/>
</dbReference>
<name>A0A9D1S9I0_9FIRM</name>
<dbReference type="GO" id="GO:0016020">
    <property type="term" value="C:membrane"/>
    <property type="evidence" value="ECO:0007669"/>
    <property type="project" value="UniProtKB-SubCell"/>
</dbReference>
<dbReference type="NCBIfam" id="TIGR01593">
    <property type="entry name" value="holin_tox_secr"/>
    <property type="match status" value="1"/>
</dbReference>
<dbReference type="AlphaFoldDB" id="A0A9D1S9I0"/>